<gene>
    <name evidence="1" type="ORF">Mrose_03498</name>
</gene>
<dbReference type="Proteomes" id="UP000265341">
    <property type="component" value="Unassembled WGS sequence"/>
</dbReference>
<evidence type="ECO:0000313" key="2">
    <source>
        <dbReference type="Proteomes" id="UP000265341"/>
    </source>
</evidence>
<sequence length="462" mass="49893">MGQALKALLAELGFRGRGDLVWVLPPELMSLRLTRTPSLEGELLMKALEREVEALPPARTEAFVPRISLPEAVGGQALLGKVYEPTFKLLGRLAEECGLRLWDVEQHGVALAVRHAQRAPREGLWILLHLEPSASSLAVLWGDRLVRARTLVALLDPWVQVLRGEAGLLRLLLDDPGRLEAAEVLAAIAAAVEETLLAVAQEGGPVELVKAAQEQRLSALLLAGSGALHEGLYQGLLESFGSFFAVKRLGLEGAEGADLAPEALYSPLLGAVGERVSRFPLAGEKVDWSGRLRPALLVGLGVSAALLAGGWAYGQLLGQRVAALRAEAARLAPEEGRQRALEASVKALQQRLAALEALRPVDWGEELEPLLRELPRGGEGLRAGLARLAVLPDRDAYRYSLEGVAATREDLEAFLRRWEGEGRTVRLVRVERRGAAWAFVLTLEQRRDAGPAAGPQEVEHGD</sequence>
<dbReference type="AlphaFoldDB" id="A0A399EHZ3"/>
<dbReference type="EMBL" id="QWLA01000126">
    <property type="protein sequence ID" value="RIH81942.1"/>
    <property type="molecule type" value="Genomic_DNA"/>
</dbReference>
<name>A0A399EHZ3_9DEIN</name>
<proteinExistence type="predicted"/>
<reference evidence="1 2" key="1">
    <citation type="submission" date="2018-08" db="EMBL/GenBank/DDBJ databases">
        <title>Meiothermus roseus NBRC 110900 genome sequencing project.</title>
        <authorList>
            <person name="Da Costa M.S."/>
            <person name="Albuquerque L."/>
            <person name="Raposo P."/>
            <person name="Froufe H.J.C."/>
            <person name="Barroso C.S."/>
            <person name="Egas C."/>
        </authorList>
    </citation>
    <scope>NUCLEOTIDE SEQUENCE [LARGE SCALE GENOMIC DNA]</scope>
    <source>
        <strain evidence="1 2">NBRC 110900</strain>
    </source>
</reference>
<accession>A0A399EHZ3</accession>
<protein>
    <submittedName>
        <fullName evidence="1">Uncharacterized protein</fullName>
    </submittedName>
</protein>
<comment type="caution">
    <text evidence="1">The sequence shown here is derived from an EMBL/GenBank/DDBJ whole genome shotgun (WGS) entry which is preliminary data.</text>
</comment>
<keyword evidence="2" id="KW-1185">Reference proteome</keyword>
<evidence type="ECO:0000313" key="1">
    <source>
        <dbReference type="EMBL" id="RIH81942.1"/>
    </source>
</evidence>
<organism evidence="1 2">
    <name type="scientific">Calidithermus roseus</name>
    <dbReference type="NCBI Taxonomy" id="1644118"/>
    <lineage>
        <taxon>Bacteria</taxon>
        <taxon>Thermotogati</taxon>
        <taxon>Deinococcota</taxon>
        <taxon>Deinococci</taxon>
        <taxon>Thermales</taxon>
        <taxon>Thermaceae</taxon>
        <taxon>Calidithermus</taxon>
    </lineage>
</organism>